<dbReference type="Pfam" id="PF02181">
    <property type="entry name" value="FH2"/>
    <property type="match status" value="1"/>
</dbReference>
<organism evidence="3 4">
    <name type="scientific">Grifola frondosa</name>
    <name type="common">Maitake</name>
    <name type="synonym">Polyporus frondosus</name>
    <dbReference type="NCBI Taxonomy" id="5627"/>
    <lineage>
        <taxon>Eukaryota</taxon>
        <taxon>Fungi</taxon>
        <taxon>Dikarya</taxon>
        <taxon>Basidiomycota</taxon>
        <taxon>Agaricomycotina</taxon>
        <taxon>Agaricomycetes</taxon>
        <taxon>Polyporales</taxon>
        <taxon>Grifolaceae</taxon>
        <taxon>Grifola</taxon>
    </lineage>
</organism>
<feature type="domain" description="FH2" evidence="2">
    <location>
        <begin position="1"/>
        <end position="251"/>
    </location>
</feature>
<dbReference type="AlphaFoldDB" id="A0A1C7LZJ9"/>
<dbReference type="Proteomes" id="UP000092993">
    <property type="component" value="Unassembled WGS sequence"/>
</dbReference>
<evidence type="ECO:0000313" key="3">
    <source>
        <dbReference type="EMBL" id="OBZ70103.1"/>
    </source>
</evidence>
<evidence type="ECO:0000256" key="1">
    <source>
        <dbReference type="SAM" id="MobiDB-lite"/>
    </source>
</evidence>
<dbReference type="InterPro" id="IPR051425">
    <property type="entry name" value="Formin_Homology"/>
</dbReference>
<keyword evidence="4" id="KW-1185">Reference proteome</keyword>
<dbReference type="InterPro" id="IPR015425">
    <property type="entry name" value="FH2_Formin"/>
</dbReference>
<gene>
    <name evidence="3" type="primary">FH6</name>
    <name evidence="3" type="ORF">A0H81_09851</name>
</gene>
<accession>A0A1C7LZJ9</accession>
<sequence>MTVPRLSERLECMLYRRKLELEIEEIRPELNIVRNASRELRSSIKFKRVLQAILAVGNALNRSSFRGGARGFQLEALLKMKETKTAKGGPECPTLLHYLARVLLRSDPSLVVFIEDMPHVEAAARVSVQTILASVQSLVIGLKQVAEEIRVSQKMQPVLNDRFVAVMQPFITRVDSSVDALKNMAASLDTDLHSLLAFYGENPDSPDGPKPEDFFGLILTFSSSLQKAALEVHDTEARIQPPTSKAAFEEITSQVAGDSTITRSADASQNDTLKPPPNSQSRATGHSVGRGDLDQAIRSMRVGKRRDRAPPRPLSKIFVDGARTSRIFD</sequence>
<dbReference type="PROSITE" id="PS51444">
    <property type="entry name" value="FH2"/>
    <property type="match status" value="1"/>
</dbReference>
<evidence type="ECO:0000259" key="2">
    <source>
        <dbReference type="PROSITE" id="PS51444"/>
    </source>
</evidence>
<proteinExistence type="predicted"/>
<name>A0A1C7LZJ9_GRIFR</name>
<dbReference type="PANTHER" id="PTHR45725:SF1">
    <property type="entry name" value="DISHEVELLED ASSOCIATED ACTIVATOR OF MORPHOGENESIS, ISOFORM D"/>
    <property type="match status" value="1"/>
</dbReference>
<evidence type="ECO:0000313" key="4">
    <source>
        <dbReference type="Proteomes" id="UP000092993"/>
    </source>
</evidence>
<reference evidence="3 4" key="1">
    <citation type="submission" date="2016-03" db="EMBL/GenBank/DDBJ databases">
        <title>Whole genome sequencing of Grifola frondosa 9006-11.</title>
        <authorList>
            <person name="Min B."/>
            <person name="Park H."/>
            <person name="Kim J.-G."/>
            <person name="Cho H."/>
            <person name="Oh Y.-L."/>
            <person name="Kong W.-S."/>
            <person name="Choi I.-G."/>
        </authorList>
    </citation>
    <scope>NUCLEOTIDE SEQUENCE [LARGE SCALE GENOMIC DNA]</scope>
    <source>
        <strain evidence="3 4">9006-11</strain>
    </source>
</reference>
<dbReference type="OrthoDB" id="1668162at2759"/>
<dbReference type="SUPFAM" id="SSF101447">
    <property type="entry name" value="Formin homology 2 domain (FH2 domain)"/>
    <property type="match status" value="1"/>
</dbReference>
<comment type="caution">
    <text evidence="3">The sequence shown here is derived from an EMBL/GenBank/DDBJ whole genome shotgun (WGS) entry which is preliminary data.</text>
</comment>
<protein>
    <submittedName>
        <fullName evidence="3">Formin-like protein 6</fullName>
    </submittedName>
</protein>
<feature type="compositionally biased region" description="Polar residues" evidence="1">
    <location>
        <begin position="255"/>
        <end position="272"/>
    </location>
</feature>
<dbReference type="OMA" id="FRPHNEE"/>
<dbReference type="PANTHER" id="PTHR45725">
    <property type="entry name" value="FORMIN HOMOLOGY 2 FAMILY MEMBER"/>
    <property type="match status" value="1"/>
</dbReference>
<dbReference type="Gene3D" id="1.20.58.2220">
    <property type="entry name" value="Formin, FH2 domain"/>
    <property type="match status" value="1"/>
</dbReference>
<feature type="region of interest" description="Disordered" evidence="1">
    <location>
        <begin position="255"/>
        <end position="295"/>
    </location>
</feature>
<dbReference type="SMART" id="SM00498">
    <property type="entry name" value="FH2"/>
    <property type="match status" value="1"/>
</dbReference>
<dbReference type="InterPro" id="IPR042201">
    <property type="entry name" value="FH2_Formin_sf"/>
</dbReference>
<dbReference type="EMBL" id="LUGG01000014">
    <property type="protein sequence ID" value="OBZ70103.1"/>
    <property type="molecule type" value="Genomic_DNA"/>
</dbReference>